<organism evidence="2 3">
    <name type="scientific">Blastomonas marina</name>
    <dbReference type="NCBI Taxonomy" id="1867408"/>
    <lineage>
        <taxon>Bacteria</taxon>
        <taxon>Pseudomonadati</taxon>
        <taxon>Pseudomonadota</taxon>
        <taxon>Alphaproteobacteria</taxon>
        <taxon>Sphingomonadales</taxon>
        <taxon>Sphingomonadaceae</taxon>
        <taxon>Blastomonas</taxon>
    </lineage>
</organism>
<sequence>MRKALNDKRRILAMRNTQLSIATGEISSARHAEDSLEEKRRKLQELAITMHAAGTQCSTGRTLHAQMELAQRLRSASESMVGAIDHARQRTAQAERQRIAAYQDREIADRLTDRAARELDQHLDRKIASQPQHRRRQLEGNNA</sequence>
<dbReference type="Proteomes" id="UP000603317">
    <property type="component" value="Unassembled WGS sequence"/>
</dbReference>
<accession>A0ABQ1F1C4</accession>
<dbReference type="EMBL" id="BMID01000001">
    <property type="protein sequence ID" value="GFZ96282.1"/>
    <property type="molecule type" value="Genomic_DNA"/>
</dbReference>
<evidence type="ECO:0000313" key="2">
    <source>
        <dbReference type="EMBL" id="GFZ96282.1"/>
    </source>
</evidence>
<gene>
    <name evidence="2" type="ORF">GCM10010923_00080</name>
</gene>
<feature type="region of interest" description="Disordered" evidence="1">
    <location>
        <begin position="123"/>
        <end position="143"/>
    </location>
</feature>
<evidence type="ECO:0000256" key="1">
    <source>
        <dbReference type="SAM" id="MobiDB-lite"/>
    </source>
</evidence>
<evidence type="ECO:0000313" key="3">
    <source>
        <dbReference type="Proteomes" id="UP000603317"/>
    </source>
</evidence>
<name>A0ABQ1F1C4_9SPHN</name>
<reference evidence="3" key="1">
    <citation type="journal article" date="2019" name="Int. J. Syst. Evol. Microbiol.">
        <title>The Global Catalogue of Microorganisms (GCM) 10K type strain sequencing project: providing services to taxonomists for standard genome sequencing and annotation.</title>
        <authorList>
            <consortium name="The Broad Institute Genomics Platform"/>
            <consortium name="The Broad Institute Genome Sequencing Center for Infectious Disease"/>
            <person name="Wu L."/>
            <person name="Ma J."/>
        </authorList>
    </citation>
    <scope>NUCLEOTIDE SEQUENCE [LARGE SCALE GENOMIC DNA]</scope>
    <source>
        <strain evidence="3">CGMCC 1.15297</strain>
    </source>
</reference>
<dbReference type="RefSeq" id="WP_188640761.1">
    <property type="nucleotide sequence ID" value="NZ_BMID01000001.1"/>
</dbReference>
<comment type="caution">
    <text evidence="2">The sequence shown here is derived from an EMBL/GenBank/DDBJ whole genome shotgun (WGS) entry which is preliminary data.</text>
</comment>
<keyword evidence="3" id="KW-1185">Reference proteome</keyword>
<protein>
    <recommendedName>
        <fullName evidence="4">Flagellar FliJ protein</fullName>
    </recommendedName>
</protein>
<evidence type="ECO:0008006" key="4">
    <source>
        <dbReference type="Google" id="ProtNLM"/>
    </source>
</evidence>
<proteinExistence type="predicted"/>